<reference evidence="1" key="1">
    <citation type="submission" date="2023-06" db="EMBL/GenBank/DDBJ databases">
        <authorList>
            <person name="Zeman M."/>
            <person name="Kubasova T."/>
            <person name="Jahodarova E."/>
            <person name="Nykrynova M."/>
            <person name="Rychlik I."/>
        </authorList>
    </citation>
    <scope>NUCLEOTIDE SEQUENCE</scope>
    <source>
        <strain evidence="1">15_COKtk</strain>
    </source>
</reference>
<dbReference type="AlphaFoldDB" id="A0AAW7JRF5"/>
<reference evidence="1" key="2">
    <citation type="submission" date="2023-08" db="EMBL/GenBank/DDBJ databases">
        <title>Identification and characterization of horizontal gene transfer across gut microbiota members of farm animals based on homology search.</title>
        <authorList>
            <person name="Schwarzerova J."/>
            <person name="Nykrynova M."/>
            <person name="Jureckova K."/>
            <person name="Cejkova D."/>
            <person name="Rychlik I."/>
        </authorList>
    </citation>
    <scope>NUCLEOTIDE SEQUENCE</scope>
    <source>
        <strain evidence="1">15_COKtk</strain>
    </source>
</reference>
<dbReference type="Proteomes" id="UP001168505">
    <property type="component" value="Unassembled WGS sequence"/>
</dbReference>
<accession>A0AAW7JRF5</accession>
<name>A0AAW7JRF5_9ACTN</name>
<comment type="caution">
    <text evidence="1">The sequence shown here is derived from an EMBL/GenBank/DDBJ whole genome shotgun (WGS) entry which is preliminary data.</text>
</comment>
<gene>
    <name evidence="1" type="ORF">QVN40_01600</name>
</gene>
<dbReference type="EMBL" id="JAUEIR010000001">
    <property type="protein sequence ID" value="MDN0068393.1"/>
    <property type="molecule type" value="Genomic_DNA"/>
</dbReference>
<evidence type="ECO:0000313" key="1">
    <source>
        <dbReference type="EMBL" id="MDN0068393.1"/>
    </source>
</evidence>
<proteinExistence type="predicted"/>
<protein>
    <submittedName>
        <fullName evidence="1">Uncharacterized protein</fullName>
    </submittedName>
</protein>
<sequence length="113" mass="12347">MRRSDAFHKAACDGDRSAVPSVLTGGTGADACDRPGLLQKLPGFDFESLGKAIERFERDVLITLLDGDQDRPADANHQGEASLRQLCALPSRPHVPTEFYLKLFAHGFDCAYL</sequence>
<organism evidence="1 2">
    <name type="scientific">Collinsella ihumii</name>
    <dbReference type="NCBI Taxonomy" id="1720204"/>
    <lineage>
        <taxon>Bacteria</taxon>
        <taxon>Bacillati</taxon>
        <taxon>Actinomycetota</taxon>
        <taxon>Coriobacteriia</taxon>
        <taxon>Coriobacteriales</taxon>
        <taxon>Coriobacteriaceae</taxon>
        <taxon>Collinsella</taxon>
    </lineage>
</organism>
<evidence type="ECO:0000313" key="2">
    <source>
        <dbReference type="Proteomes" id="UP001168505"/>
    </source>
</evidence>